<evidence type="ECO:0000256" key="1">
    <source>
        <dbReference type="ARBA" id="ARBA00010634"/>
    </source>
</evidence>
<dbReference type="EMBL" id="AP021874">
    <property type="protein sequence ID" value="BBO70296.1"/>
    <property type="molecule type" value="Genomic_DNA"/>
</dbReference>
<dbReference type="AlphaFoldDB" id="A0A5K7YM62"/>
<organism evidence="4 5">
    <name type="scientific">Desulfosarcina alkanivorans</name>
    <dbReference type="NCBI Taxonomy" id="571177"/>
    <lineage>
        <taxon>Bacteria</taxon>
        <taxon>Pseudomonadati</taxon>
        <taxon>Thermodesulfobacteriota</taxon>
        <taxon>Desulfobacteria</taxon>
        <taxon>Desulfobacterales</taxon>
        <taxon>Desulfosarcinaceae</taxon>
        <taxon>Desulfosarcina</taxon>
    </lineage>
</organism>
<dbReference type="GO" id="GO:0016020">
    <property type="term" value="C:membrane"/>
    <property type="evidence" value="ECO:0007669"/>
    <property type="project" value="InterPro"/>
</dbReference>
<evidence type="ECO:0000313" key="4">
    <source>
        <dbReference type="EMBL" id="BBO70296.1"/>
    </source>
</evidence>
<dbReference type="GO" id="GO:0120010">
    <property type="term" value="P:intermembrane phospholipid transfer"/>
    <property type="evidence" value="ECO:0007669"/>
    <property type="project" value="TreeGrafter"/>
</dbReference>
<keyword evidence="5" id="KW-1185">Reference proteome</keyword>
<dbReference type="Proteomes" id="UP000427906">
    <property type="component" value="Chromosome"/>
</dbReference>
<reference evidence="4 5" key="1">
    <citation type="submission" date="2019-11" db="EMBL/GenBank/DDBJ databases">
        <title>Comparative genomics of hydrocarbon-degrading Desulfosarcina strains.</title>
        <authorList>
            <person name="Watanabe M."/>
            <person name="Kojima H."/>
            <person name="Fukui M."/>
        </authorList>
    </citation>
    <scope>NUCLEOTIDE SEQUENCE [LARGE SCALE GENOMIC DNA]</scope>
    <source>
        <strain evidence="4 5">PL12</strain>
    </source>
</reference>
<evidence type="ECO:0000313" key="5">
    <source>
        <dbReference type="Proteomes" id="UP000427906"/>
    </source>
</evidence>
<gene>
    <name evidence="4" type="ORF">DSCA_42260</name>
</gene>
<dbReference type="InterPro" id="IPR007428">
    <property type="entry name" value="MlaA"/>
</dbReference>
<feature type="signal peptide" evidence="3">
    <location>
        <begin position="1"/>
        <end position="16"/>
    </location>
</feature>
<dbReference type="PANTHER" id="PTHR30035">
    <property type="entry name" value="LIPOPROTEIN VACJ-RELATED"/>
    <property type="match status" value="1"/>
</dbReference>
<sequence length="265" mass="29268">MILVVACLLIAGPVWADASASQAAAPPFEETDDEFYDPFDEGSEDLYGDEGEAMDSVADPIAGFNRAMFSFNDKLYFWVLKPVASGYRVILPTPVRVSIKNFFFNLLMPVRLVNCLLQGKGRAAEGEFGRFVTNSTAGMLGFLNPAKDYPHLNPPEEDLGQTLGHYGVDNGFYIVWPVFGPSTLRDTVGSFGDWALNPFSFMKLVNVDSKALTSDTTNVAVYTTRTVNDTSFRIGDYEALKNAALDPYEAFRNAYIQNRDSKIAE</sequence>
<proteinExistence type="inferred from homology"/>
<evidence type="ECO:0000256" key="3">
    <source>
        <dbReference type="SAM" id="SignalP"/>
    </source>
</evidence>
<protein>
    <submittedName>
        <fullName evidence="4">ABC transporter</fullName>
    </submittedName>
</protein>
<evidence type="ECO:0000256" key="2">
    <source>
        <dbReference type="ARBA" id="ARBA00022729"/>
    </source>
</evidence>
<name>A0A5K7YM62_9BACT</name>
<dbReference type="KEGG" id="dalk:DSCA_42260"/>
<comment type="similarity">
    <text evidence="1">Belongs to the MlaA family.</text>
</comment>
<dbReference type="Pfam" id="PF04333">
    <property type="entry name" value="MlaA"/>
    <property type="match status" value="1"/>
</dbReference>
<accession>A0A5K7YM62</accession>
<dbReference type="PANTHER" id="PTHR30035:SF3">
    <property type="entry name" value="INTERMEMBRANE PHOSPHOLIPID TRANSPORT SYSTEM LIPOPROTEIN MLAA"/>
    <property type="match status" value="1"/>
</dbReference>
<keyword evidence="2 3" id="KW-0732">Signal</keyword>
<dbReference type="PRINTS" id="PR01805">
    <property type="entry name" value="VACJLIPOPROT"/>
</dbReference>
<feature type="chain" id="PRO_5024323435" evidence="3">
    <location>
        <begin position="17"/>
        <end position="265"/>
    </location>
</feature>